<dbReference type="Proteomes" id="UP001175226">
    <property type="component" value="Unassembled WGS sequence"/>
</dbReference>
<evidence type="ECO:0000313" key="2">
    <source>
        <dbReference type="EMBL" id="KAK0434703.1"/>
    </source>
</evidence>
<comment type="caution">
    <text evidence="2">The sequence shown here is derived from an EMBL/GenBank/DDBJ whole genome shotgun (WGS) entry which is preliminary data.</text>
</comment>
<gene>
    <name evidence="2" type="ORF">EV421DRAFT_2022852</name>
</gene>
<dbReference type="AlphaFoldDB" id="A0AA39MI54"/>
<evidence type="ECO:0000313" key="3">
    <source>
        <dbReference type="Proteomes" id="UP001175226"/>
    </source>
</evidence>
<accession>A0AA39MI54</accession>
<organism evidence="2 3">
    <name type="scientific">Armillaria borealis</name>
    <dbReference type="NCBI Taxonomy" id="47425"/>
    <lineage>
        <taxon>Eukaryota</taxon>
        <taxon>Fungi</taxon>
        <taxon>Dikarya</taxon>
        <taxon>Basidiomycota</taxon>
        <taxon>Agaricomycotina</taxon>
        <taxon>Agaricomycetes</taxon>
        <taxon>Agaricomycetidae</taxon>
        <taxon>Agaricales</taxon>
        <taxon>Marasmiineae</taxon>
        <taxon>Physalacriaceae</taxon>
        <taxon>Armillaria</taxon>
    </lineage>
</organism>
<sequence>MRKRQRVIGSRNWSTDPHSSQNPPHSVPSFIFPDKMEAIGHIHQERASETVSYYQSLAGYTLESKDQENVQRAFGAIRVPLWWWCEYYGARSTFEKPGLAFVFNSGLSTPSLSVTCPASKGTVFGKCWFAGMAWPSTA</sequence>
<proteinExistence type="predicted"/>
<protein>
    <submittedName>
        <fullName evidence="2">Uncharacterized protein</fullName>
    </submittedName>
</protein>
<feature type="region of interest" description="Disordered" evidence="1">
    <location>
        <begin position="1"/>
        <end position="26"/>
    </location>
</feature>
<evidence type="ECO:0000256" key="1">
    <source>
        <dbReference type="SAM" id="MobiDB-lite"/>
    </source>
</evidence>
<name>A0AA39MI54_9AGAR</name>
<feature type="compositionally biased region" description="Polar residues" evidence="1">
    <location>
        <begin position="11"/>
        <end position="24"/>
    </location>
</feature>
<keyword evidence="3" id="KW-1185">Reference proteome</keyword>
<reference evidence="2" key="1">
    <citation type="submission" date="2023-06" db="EMBL/GenBank/DDBJ databases">
        <authorList>
            <consortium name="Lawrence Berkeley National Laboratory"/>
            <person name="Ahrendt S."/>
            <person name="Sahu N."/>
            <person name="Indic B."/>
            <person name="Wong-Bajracharya J."/>
            <person name="Merenyi Z."/>
            <person name="Ke H.-M."/>
            <person name="Monk M."/>
            <person name="Kocsube S."/>
            <person name="Drula E."/>
            <person name="Lipzen A."/>
            <person name="Balint B."/>
            <person name="Henrissat B."/>
            <person name="Andreopoulos B."/>
            <person name="Martin F.M."/>
            <person name="Harder C.B."/>
            <person name="Rigling D."/>
            <person name="Ford K.L."/>
            <person name="Foster G.D."/>
            <person name="Pangilinan J."/>
            <person name="Papanicolaou A."/>
            <person name="Barry K."/>
            <person name="LaButti K."/>
            <person name="Viragh M."/>
            <person name="Koriabine M."/>
            <person name="Yan M."/>
            <person name="Riley R."/>
            <person name="Champramary S."/>
            <person name="Plett K.L."/>
            <person name="Tsai I.J."/>
            <person name="Slot J."/>
            <person name="Sipos G."/>
            <person name="Plett J."/>
            <person name="Nagy L.G."/>
            <person name="Grigoriev I.V."/>
        </authorList>
    </citation>
    <scope>NUCLEOTIDE SEQUENCE</scope>
    <source>
        <strain evidence="2">FPL87.14</strain>
    </source>
</reference>
<dbReference type="EMBL" id="JAUEPT010000069">
    <property type="protein sequence ID" value="KAK0434703.1"/>
    <property type="molecule type" value="Genomic_DNA"/>
</dbReference>